<dbReference type="PROSITE" id="PS51194">
    <property type="entry name" value="HELICASE_CTER"/>
    <property type="match status" value="1"/>
</dbReference>
<evidence type="ECO:0000256" key="2">
    <source>
        <dbReference type="ARBA" id="ARBA00022801"/>
    </source>
</evidence>
<dbReference type="GO" id="GO:0005524">
    <property type="term" value="F:ATP binding"/>
    <property type="evidence" value="ECO:0007669"/>
    <property type="project" value="UniProtKB-KW"/>
</dbReference>
<dbReference type="PANTHER" id="PTHR47959:SF13">
    <property type="entry name" value="ATP-DEPENDENT RNA HELICASE RHLE"/>
    <property type="match status" value="1"/>
</dbReference>
<dbReference type="PATRIC" id="fig|1156395.6.peg.1654"/>
<dbReference type="STRING" id="1156395.DBT_1638"/>
<dbReference type="SMART" id="SM00490">
    <property type="entry name" value="HELICc"/>
    <property type="match status" value="1"/>
</dbReference>
<dbReference type="InterPro" id="IPR027417">
    <property type="entry name" value="P-loop_NTPase"/>
</dbReference>
<dbReference type="PANTHER" id="PTHR47959">
    <property type="entry name" value="ATP-DEPENDENT RNA HELICASE RHLE-RELATED"/>
    <property type="match status" value="1"/>
</dbReference>
<feature type="short sequence motif" description="Q motif" evidence="6">
    <location>
        <begin position="1"/>
        <end position="29"/>
    </location>
</feature>
<name>A0A1B9F4Q7_9BACT</name>
<dbReference type="Pfam" id="PF00270">
    <property type="entry name" value="DEAD"/>
    <property type="match status" value="1"/>
</dbReference>
<dbReference type="AlphaFoldDB" id="A0A1B9F4Q7"/>
<keyword evidence="12" id="KW-1185">Reference proteome</keyword>
<dbReference type="Gene3D" id="3.40.50.300">
    <property type="entry name" value="P-loop containing nucleotide triphosphate hydrolases"/>
    <property type="match status" value="2"/>
</dbReference>
<feature type="domain" description="Helicase C-terminal" evidence="9">
    <location>
        <begin position="235"/>
        <end position="369"/>
    </location>
</feature>
<dbReference type="GO" id="GO:0016787">
    <property type="term" value="F:hydrolase activity"/>
    <property type="evidence" value="ECO:0007669"/>
    <property type="project" value="UniProtKB-KW"/>
</dbReference>
<dbReference type="InterPro" id="IPR001650">
    <property type="entry name" value="Helicase_C-like"/>
</dbReference>
<dbReference type="InterPro" id="IPR000629">
    <property type="entry name" value="RNA-helicase_DEAD-box_CS"/>
</dbReference>
<dbReference type="RefSeq" id="WP_067618794.1">
    <property type="nucleotide sequence ID" value="NZ_MAGO01000008.1"/>
</dbReference>
<dbReference type="GO" id="GO:0003724">
    <property type="term" value="F:RNA helicase activity"/>
    <property type="evidence" value="ECO:0007669"/>
    <property type="project" value="InterPro"/>
</dbReference>
<dbReference type="OrthoDB" id="9805696at2"/>
<dbReference type="PROSITE" id="PS51195">
    <property type="entry name" value="Q_MOTIF"/>
    <property type="match status" value="1"/>
</dbReference>
<proteinExistence type="inferred from homology"/>
<dbReference type="InterPro" id="IPR011545">
    <property type="entry name" value="DEAD/DEAH_box_helicase_dom"/>
</dbReference>
<keyword evidence="2 7" id="KW-0378">Hydrolase</keyword>
<dbReference type="PROSITE" id="PS00039">
    <property type="entry name" value="DEAD_ATP_HELICASE"/>
    <property type="match status" value="1"/>
</dbReference>
<feature type="domain" description="Helicase ATP-binding" evidence="8">
    <location>
        <begin position="32"/>
        <end position="207"/>
    </location>
</feature>
<dbReference type="CDD" id="cd00268">
    <property type="entry name" value="DEADc"/>
    <property type="match status" value="1"/>
</dbReference>
<comment type="caution">
    <text evidence="11">The sequence shown here is derived from an EMBL/GenBank/DDBJ whole genome shotgun (WGS) entry which is preliminary data.</text>
</comment>
<evidence type="ECO:0000256" key="5">
    <source>
        <dbReference type="ARBA" id="ARBA00038437"/>
    </source>
</evidence>
<protein>
    <submittedName>
        <fullName evidence="11">ATP-dependent RNA helicase RhlB</fullName>
    </submittedName>
</protein>
<evidence type="ECO:0000313" key="12">
    <source>
        <dbReference type="Proteomes" id="UP000093080"/>
    </source>
</evidence>
<comment type="similarity">
    <text evidence="5 7">Belongs to the DEAD box helicase family.</text>
</comment>
<dbReference type="GO" id="GO:0003676">
    <property type="term" value="F:nucleic acid binding"/>
    <property type="evidence" value="ECO:0007669"/>
    <property type="project" value="InterPro"/>
</dbReference>
<dbReference type="SUPFAM" id="SSF52540">
    <property type="entry name" value="P-loop containing nucleoside triphosphate hydrolases"/>
    <property type="match status" value="1"/>
</dbReference>
<sequence length="369" mass="40517">MSFEKMGLSRELVRATKACGFEAPMPVQEAVIPHALLGKDIAASARTGSGKTASFVLPMLQRIQSSDKKVRAGKARALILAPTRELAMQIAAEIEKFGKFISPSVVTVVGGEAYGPQIKKLQRGVDIIVATPGRLIDLLKQRKVDLSDVSIFVMDEADRLLSMGFLDEVMTISSKLPDKAQKLLFSATLQGSVDKVIRNILKEPIRITLTSNSEIHTSIKQKVFHAHNVGEKTDMLTRILKSEDLKKVLIFTATKRSAKSLAERLNSLGYRTGSLHGDMSQPARRRAIDSLRRGRIKLMVATDVAARGLDILDISHVINFDLPMVAEDYIHRIGRTGRAGSKGTAISFVGPQDRKKLSQIERLTGRKIS</sequence>
<dbReference type="Proteomes" id="UP000093080">
    <property type="component" value="Unassembled WGS sequence"/>
</dbReference>
<organism evidence="11 12">
    <name type="scientific">Dissulfuribacter thermophilus</name>
    <dbReference type="NCBI Taxonomy" id="1156395"/>
    <lineage>
        <taxon>Bacteria</taxon>
        <taxon>Pseudomonadati</taxon>
        <taxon>Thermodesulfobacteriota</taxon>
        <taxon>Dissulfuribacteria</taxon>
        <taxon>Dissulfuribacterales</taxon>
        <taxon>Dissulfuribacteraceae</taxon>
        <taxon>Dissulfuribacter</taxon>
    </lineage>
</organism>
<dbReference type="GO" id="GO:0005829">
    <property type="term" value="C:cytosol"/>
    <property type="evidence" value="ECO:0007669"/>
    <property type="project" value="TreeGrafter"/>
</dbReference>
<feature type="domain" description="DEAD-box RNA helicase Q" evidence="10">
    <location>
        <begin position="1"/>
        <end position="29"/>
    </location>
</feature>
<dbReference type="PROSITE" id="PS51192">
    <property type="entry name" value="HELICASE_ATP_BIND_1"/>
    <property type="match status" value="1"/>
</dbReference>
<keyword evidence="4 7" id="KW-0067">ATP-binding</keyword>
<keyword evidence="1 7" id="KW-0547">Nucleotide-binding</keyword>
<evidence type="ECO:0000259" key="9">
    <source>
        <dbReference type="PROSITE" id="PS51194"/>
    </source>
</evidence>
<evidence type="ECO:0000256" key="3">
    <source>
        <dbReference type="ARBA" id="ARBA00022806"/>
    </source>
</evidence>
<dbReference type="InterPro" id="IPR014014">
    <property type="entry name" value="RNA_helicase_DEAD_Q_motif"/>
</dbReference>
<evidence type="ECO:0000259" key="10">
    <source>
        <dbReference type="PROSITE" id="PS51195"/>
    </source>
</evidence>
<dbReference type="InterPro" id="IPR014001">
    <property type="entry name" value="Helicase_ATP-bd"/>
</dbReference>
<dbReference type="InterPro" id="IPR050079">
    <property type="entry name" value="DEAD_box_RNA_helicase"/>
</dbReference>
<evidence type="ECO:0000259" key="8">
    <source>
        <dbReference type="PROSITE" id="PS51192"/>
    </source>
</evidence>
<evidence type="ECO:0000313" key="11">
    <source>
        <dbReference type="EMBL" id="OCC14843.1"/>
    </source>
</evidence>
<accession>A0A1B9F4Q7</accession>
<evidence type="ECO:0000256" key="4">
    <source>
        <dbReference type="ARBA" id="ARBA00022840"/>
    </source>
</evidence>
<reference evidence="11 12" key="1">
    <citation type="submission" date="2016-06" db="EMBL/GenBank/DDBJ databases">
        <title>Respiratory ammonification of nitrate coupled to the oxidation of elemental sulfur in deep-sea autotrophic thermophilic bacteria.</title>
        <authorList>
            <person name="Slobodkina G.B."/>
            <person name="Mardanov A.V."/>
            <person name="Ravin N.V."/>
            <person name="Frolova A.A."/>
            <person name="Viryasiv M.B."/>
            <person name="Chernyh N.A."/>
            <person name="Bonch-Osmolovskaya E.A."/>
            <person name="Slobodkin A.I."/>
        </authorList>
    </citation>
    <scope>NUCLEOTIDE SEQUENCE [LARGE SCALE GENOMIC DNA]</scope>
    <source>
        <strain evidence="11 12">S69</strain>
    </source>
</reference>
<evidence type="ECO:0000256" key="6">
    <source>
        <dbReference type="PROSITE-ProRule" id="PRU00552"/>
    </source>
</evidence>
<dbReference type="EMBL" id="MAGO01000008">
    <property type="protein sequence ID" value="OCC14843.1"/>
    <property type="molecule type" value="Genomic_DNA"/>
</dbReference>
<evidence type="ECO:0000256" key="7">
    <source>
        <dbReference type="RuleBase" id="RU000492"/>
    </source>
</evidence>
<dbReference type="SMART" id="SM00487">
    <property type="entry name" value="DEXDc"/>
    <property type="match status" value="1"/>
</dbReference>
<dbReference type="CDD" id="cd18787">
    <property type="entry name" value="SF2_C_DEAD"/>
    <property type="match status" value="1"/>
</dbReference>
<dbReference type="Pfam" id="PF00271">
    <property type="entry name" value="Helicase_C"/>
    <property type="match status" value="1"/>
</dbReference>
<evidence type="ECO:0000256" key="1">
    <source>
        <dbReference type="ARBA" id="ARBA00022741"/>
    </source>
</evidence>
<dbReference type="InterPro" id="IPR044742">
    <property type="entry name" value="DEAD/DEAH_RhlB"/>
</dbReference>
<keyword evidence="3 7" id="KW-0347">Helicase</keyword>
<gene>
    <name evidence="11" type="ORF">DBT_1638</name>
</gene>